<protein>
    <submittedName>
        <fullName evidence="2">Putative salivary gambicin immunity-related peptide</fullName>
    </submittedName>
</protein>
<keyword evidence="1" id="KW-0732">Signal</keyword>
<sequence>MKQQTLFLLLALLLVSANYANASVYVYAKTCSTCRSLGARNCGYGSLGSKKYVSCDGATSIRNCDDCRRRFGTCQDRYITECFIG</sequence>
<proteinExistence type="predicted"/>
<organism evidence="2">
    <name type="scientific">Culex tarsalis</name>
    <name type="common">Encephalitis mosquito</name>
    <dbReference type="NCBI Taxonomy" id="7177"/>
    <lineage>
        <taxon>Eukaryota</taxon>
        <taxon>Metazoa</taxon>
        <taxon>Ecdysozoa</taxon>
        <taxon>Arthropoda</taxon>
        <taxon>Hexapoda</taxon>
        <taxon>Insecta</taxon>
        <taxon>Pterygota</taxon>
        <taxon>Neoptera</taxon>
        <taxon>Endopterygota</taxon>
        <taxon>Diptera</taxon>
        <taxon>Nematocera</taxon>
        <taxon>Culicoidea</taxon>
        <taxon>Culicidae</taxon>
        <taxon>Culicinae</taxon>
        <taxon>Culicini</taxon>
        <taxon>Culex</taxon>
        <taxon>Culex</taxon>
    </lineage>
</organism>
<reference evidence="2" key="1">
    <citation type="submission" date="2017-01" db="EMBL/GenBank/DDBJ databases">
        <title>A deep insight into the sialotranscriptome of adult male and female Cluex tarsalis mosquitoes.</title>
        <authorList>
            <person name="Ribeiro J.M."/>
            <person name="Moreira F."/>
            <person name="Bernard K.A."/>
            <person name="Calvo E."/>
        </authorList>
    </citation>
    <scope>NUCLEOTIDE SEQUENCE</scope>
    <source>
        <strain evidence="2">Kern County</strain>
        <tissue evidence="2">Salivary glands</tissue>
    </source>
</reference>
<dbReference type="AlphaFoldDB" id="A0A1Q3FQH1"/>
<accession>A0A1Q3FQH1</accession>
<feature type="chain" id="PRO_5012139921" evidence="1">
    <location>
        <begin position="23"/>
        <end position="85"/>
    </location>
</feature>
<name>A0A1Q3FQH1_CULTA</name>
<evidence type="ECO:0000256" key="1">
    <source>
        <dbReference type="SAM" id="SignalP"/>
    </source>
</evidence>
<feature type="signal peptide" evidence="1">
    <location>
        <begin position="1"/>
        <end position="22"/>
    </location>
</feature>
<dbReference type="EMBL" id="GFDL01005261">
    <property type="protein sequence ID" value="JAV29784.1"/>
    <property type="molecule type" value="Transcribed_RNA"/>
</dbReference>
<evidence type="ECO:0000313" key="2">
    <source>
        <dbReference type="EMBL" id="JAV29784.1"/>
    </source>
</evidence>